<sequence>MILALVTAAILLTASSGALALPFRRTPARAQRVACAAMCAGAVLGVTGAVLALRAPAPPALALPWAAPGGTFALRLDGLSALFLLPVLVVPALGSIYGLAYFPQARLGGKAVRLQIFYGLVTGAMALVVAAANAILFLAAWEVMALCGFFLVLTDHEVPETQRAAFVYLASAHAGNLALFAAFALLGKLAGTLDFAGMGGLAAHGGLATAVFVLALGGFGLKAGLLPLHFWLPGAHAAAPSHVSALMSGVLLKTGIYGILRVTGFFDGPPVAWGTLVLLGGAVSAVLGVAFALAQHDVKRLLAYHSVENIGIIAMGIGLALLGRALGDPALVFLGFAAAVLHVVNHATFKALLFLGAGAVIHATGTREIDHLGGLARAMPRTAALFLVGAAAISGLPPLNGFASEWLVYVASVRTALHGGPVPQPHFAVLGAPVLAFVGGLAAACFAKVFGAVFLGHARSPHAGGAHEAPAPMLVPMAVLAGVCVVIGVAPAALLPALAKAAAQWSGVAPAALAGPAAEAGASAMRVSAVAAALVGAVLLLALLRRARLRAPQPEAETWGCGYARPTARMQYTGSSFAEMLVLRFGWVFFPRARVEPPRGVFPRRASFSSSVPDTVLDVAITPATSWIGRLAARARSPLLGSVQVQALLLVTGVIVLLGWLALAGGAP</sequence>
<comment type="subcellular location">
    <subcellularLocation>
        <location evidence="1">Cell membrane</location>
        <topology evidence="1">Multi-pass membrane protein</topology>
    </subcellularLocation>
    <subcellularLocation>
        <location evidence="7">Membrane</location>
        <topology evidence="7">Multi-pass membrane protein</topology>
    </subcellularLocation>
</comment>
<feature type="transmembrane region" description="Helical" evidence="8">
    <location>
        <begin position="82"/>
        <end position="102"/>
    </location>
</feature>
<feature type="transmembrane region" description="Helical" evidence="8">
    <location>
        <begin position="272"/>
        <end position="294"/>
    </location>
</feature>
<feature type="transmembrane region" description="Helical" evidence="8">
    <location>
        <begin position="523"/>
        <end position="544"/>
    </location>
</feature>
<dbReference type="Proteomes" id="UP001162891">
    <property type="component" value="Chromosome"/>
</dbReference>
<dbReference type="InterPro" id="IPR052175">
    <property type="entry name" value="ComplexI-like_HydComp"/>
</dbReference>
<feature type="transmembrane region" description="Helical" evidence="8">
    <location>
        <begin position="306"/>
        <end position="326"/>
    </location>
</feature>
<evidence type="ECO:0000256" key="8">
    <source>
        <dbReference type="SAM" id="Phobius"/>
    </source>
</evidence>
<evidence type="ECO:0000256" key="3">
    <source>
        <dbReference type="ARBA" id="ARBA00022692"/>
    </source>
</evidence>
<keyword evidence="12" id="KW-1185">Reference proteome</keyword>
<feature type="transmembrane region" description="Helical" evidence="8">
    <location>
        <begin position="477"/>
        <end position="503"/>
    </location>
</feature>
<feature type="transmembrane region" description="Helical" evidence="8">
    <location>
        <begin position="427"/>
        <end position="456"/>
    </location>
</feature>
<feature type="domain" description="NADH:quinone oxidoreductase/Mrp antiporter transmembrane" evidence="10">
    <location>
        <begin position="131"/>
        <end position="414"/>
    </location>
</feature>
<feature type="transmembrane region" description="Helical" evidence="8">
    <location>
        <begin position="114"/>
        <end position="132"/>
    </location>
</feature>
<evidence type="ECO:0000256" key="4">
    <source>
        <dbReference type="ARBA" id="ARBA00022989"/>
    </source>
</evidence>
<name>A0ABM7WSW4_9BACT</name>
<keyword evidence="2" id="KW-1003">Cell membrane</keyword>
<gene>
    <name evidence="11" type="primary">ehrA-2</name>
    <name evidence="11" type="ORF">AMOR_15630</name>
</gene>
<evidence type="ECO:0000313" key="11">
    <source>
        <dbReference type="EMBL" id="BDG02567.1"/>
    </source>
</evidence>
<dbReference type="EMBL" id="AP025591">
    <property type="protein sequence ID" value="BDG02567.1"/>
    <property type="molecule type" value="Genomic_DNA"/>
</dbReference>
<evidence type="ECO:0000256" key="5">
    <source>
        <dbReference type="ARBA" id="ARBA00023002"/>
    </source>
</evidence>
<evidence type="ECO:0000256" key="1">
    <source>
        <dbReference type="ARBA" id="ARBA00004651"/>
    </source>
</evidence>
<feature type="transmembrane region" description="Helical" evidence="8">
    <location>
        <begin position="207"/>
        <end position="231"/>
    </location>
</feature>
<evidence type="ECO:0000256" key="7">
    <source>
        <dbReference type="RuleBase" id="RU000320"/>
    </source>
</evidence>
<dbReference type="PANTHER" id="PTHR42682:SF3">
    <property type="entry name" value="FORMATE HYDROGENLYASE SUBUNIT 3-RELATED"/>
    <property type="match status" value="1"/>
</dbReference>
<dbReference type="PRINTS" id="PR01437">
    <property type="entry name" value="NUOXDRDTASE4"/>
</dbReference>
<evidence type="ECO:0000259" key="10">
    <source>
        <dbReference type="Pfam" id="PF00361"/>
    </source>
</evidence>
<evidence type="ECO:0000256" key="6">
    <source>
        <dbReference type="ARBA" id="ARBA00023136"/>
    </source>
</evidence>
<dbReference type="InterPro" id="IPR001750">
    <property type="entry name" value="ND/Mrp_TM"/>
</dbReference>
<feature type="chain" id="PRO_5045632336" evidence="9">
    <location>
        <begin position="21"/>
        <end position="668"/>
    </location>
</feature>
<dbReference type="InterPro" id="IPR003918">
    <property type="entry name" value="NADH_UbQ_OxRdtase"/>
</dbReference>
<keyword evidence="5" id="KW-0560">Oxidoreductase</keyword>
<feature type="signal peptide" evidence="9">
    <location>
        <begin position="1"/>
        <end position="20"/>
    </location>
</feature>
<evidence type="ECO:0000313" key="12">
    <source>
        <dbReference type="Proteomes" id="UP001162891"/>
    </source>
</evidence>
<proteinExistence type="predicted"/>
<dbReference type="PANTHER" id="PTHR42682">
    <property type="entry name" value="HYDROGENASE-4 COMPONENT F"/>
    <property type="match status" value="1"/>
</dbReference>
<keyword evidence="4 8" id="KW-1133">Transmembrane helix</keyword>
<evidence type="ECO:0000256" key="9">
    <source>
        <dbReference type="SAM" id="SignalP"/>
    </source>
</evidence>
<dbReference type="Pfam" id="PF00361">
    <property type="entry name" value="Proton_antipo_M"/>
    <property type="match status" value="1"/>
</dbReference>
<keyword evidence="6 8" id="KW-0472">Membrane</keyword>
<feature type="transmembrane region" description="Helical" evidence="8">
    <location>
        <begin position="639"/>
        <end position="663"/>
    </location>
</feature>
<reference evidence="12" key="1">
    <citation type="journal article" date="2022" name="Int. J. Syst. Evol. Microbiol.">
        <title>Anaeromyxobacter oryzae sp. nov., Anaeromyxobacter diazotrophicus sp. nov. and Anaeromyxobacter paludicola sp. nov., isolated from paddy soils.</title>
        <authorList>
            <person name="Itoh H."/>
            <person name="Xu Z."/>
            <person name="Mise K."/>
            <person name="Masuda Y."/>
            <person name="Ushijima N."/>
            <person name="Hayakawa C."/>
            <person name="Shiratori Y."/>
            <person name="Senoo K."/>
        </authorList>
    </citation>
    <scope>NUCLEOTIDE SEQUENCE [LARGE SCALE GENOMIC DNA]</scope>
    <source>
        <strain evidence="12">Red232</strain>
    </source>
</reference>
<keyword evidence="9" id="KW-0732">Signal</keyword>
<protein>
    <submittedName>
        <fullName evidence="11">Hydrogenase</fullName>
    </submittedName>
</protein>
<feature type="transmembrane region" description="Helical" evidence="8">
    <location>
        <begin position="166"/>
        <end position="187"/>
    </location>
</feature>
<evidence type="ECO:0000256" key="2">
    <source>
        <dbReference type="ARBA" id="ARBA00022475"/>
    </source>
</evidence>
<accession>A0ABM7WSW4</accession>
<organism evidence="11 12">
    <name type="scientific">Anaeromyxobacter oryzae</name>
    <dbReference type="NCBI Taxonomy" id="2918170"/>
    <lineage>
        <taxon>Bacteria</taxon>
        <taxon>Pseudomonadati</taxon>
        <taxon>Myxococcota</taxon>
        <taxon>Myxococcia</taxon>
        <taxon>Myxococcales</taxon>
        <taxon>Cystobacterineae</taxon>
        <taxon>Anaeromyxobacteraceae</taxon>
        <taxon>Anaeromyxobacter</taxon>
    </lineage>
</organism>
<feature type="transmembrane region" description="Helical" evidence="8">
    <location>
        <begin position="332"/>
        <end position="361"/>
    </location>
</feature>
<keyword evidence="3 7" id="KW-0812">Transmembrane</keyword>
<feature type="transmembrane region" description="Helical" evidence="8">
    <location>
        <begin position="30"/>
        <end position="53"/>
    </location>
</feature>
<feature type="transmembrane region" description="Helical" evidence="8">
    <location>
        <begin position="382"/>
        <end position="399"/>
    </location>
</feature>